<dbReference type="STRING" id="472175.EL18_01084"/>
<dbReference type="Gene3D" id="3.40.50.1820">
    <property type="entry name" value="alpha/beta hydrolase"/>
    <property type="match status" value="1"/>
</dbReference>
<evidence type="ECO:0000313" key="3">
    <source>
        <dbReference type="Proteomes" id="UP000053675"/>
    </source>
</evidence>
<name>A0A084UAS0_9HYPH</name>
<dbReference type="Proteomes" id="UP000053675">
    <property type="component" value="Unassembled WGS sequence"/>
</dbReference>
<dbReference type="InterPro" id="IPR000639">
    <property type="entry name" value="Epox_hydrolase-like"/>
</dbReference>
<evidence type="ECO:0000313" key="2">
    <source>
        <dbReference type="EMBL" id="KFB10056.1"/>
    </source>
</evidence>
<dbReference type="PRINTS" id="PR00412">
    <property type="entry name" value="EPOXHYDRLASE"/>
</dbReference>
<proteinExistence type="predicted"/>
<feature type="domain" description="Serine aminopeptidase S33" evidence="1">
    <location>
        <begin position="30"/>
        <end position="272"/>
    </location>
</feature>
<evidence type="ECO:0000259" key="1">
    <source>
        <dbReference type="Pfam" id="PF12146"/>
    </source>
</evidence>
<dbReference type="PANTHER" id="PTHR43194:SF2">
    <property type="entry name" value="PEROXISOMAL MEMBRANE PROTEIN LPX1"/>
    <property type="match status" value="1"/>
</dbReference>
<dbReference type="PATRIC" id="fig|472175.3.peg.1093"/>
<keyword evidence="2" id="KW-0378">Hydrolase</keyword>
<dbReference type="Pfam" id="PF12146">
    <property type="entry name" value="Hydrolase_4"/>
    <property type="match status" value="1"/>
</dbReference>
<sequence length="290" mass="32081">MSFLRQEIDLVGAEGNHLKASLWGGQGQPVLFFHGGGQTRYAWDATAERLAKCGMRAITIDQRGHGESDWVESENYSFGHYAEDVAAIVAQIMSKFHQRPSAVGASLGGLASLGALIRDRDLLESLVLVDITPRMDPEGVARIQGFMGARMDEGFASLEEAAESIAQYLPHRRKPRSLEGLRKNLRLCDDGRYRWHWDPAFIRGRNNINCGAEKLVGEMIEALPRLRLPVLLVRGMQSELVHEEYAREFVEMVPSASYIDVGGAGHMVAGDRNDVFSRAVLDFLTGDQAA</sequence>
<accession>A0A084UAS0</accession>
<dbReference type="AlphaFoldDB" id="A0A084UAS0"/>
<dbReference type="InterPro" id="IPR050228">
    <property type="entry name" value="Carboxylesterase_BioH"/>
</dbReference>
<dbReference type="InterPro" id="IPR022742">
    <property type="entry name" value="Hydrolase_4"/>
</dbReference>
<keyword evidence="3" id="KW-1185">Reference proteome</keyword>
<dbReference type="EMBL" id="JMQM01000001">
    <property type="protein sequence ID" value="KFB10056.1"/>
    <property type="molecule type" value="Genomic_DNA"/>
</dbReference>
<reference evidence="2 3" key="1">
    <citation type="submission" date="2014-05" db="EMBL/GenBank/DDBJ databases">
        <title>Draft Genome Sequence of Nitratireductor basaltis Strain UMTGB225, A Marine Bacterium Isolated from Green Barrel Tunicate.</title>
        <authorList>
            <person name="Gan H.Y."/>
        </authorList>
    </citation>
    <scope>NUCLEOTIDE SEQUENCE [LARGE SCALE GENOMIC DNA]</scope>
    <source>
        <strain evidence="2 3">UMTGB225</strain>
    </source>
</reference>
<dbReference type="RefSeq" id="WP_244444515.1">
    <property type="nucleotide sequence ID" value="NZ_JMQM01000001.1"/>
</dbReference>
<dbReference type="SUPFAM" id="SSF53474">
    <property type="entry name" value="alpha/beta-Hydrolases"/>
    <property type="match status" value="1"/>
</dbReference>
<dbReference type="InterPro" id="IPR029058">
    <property type="entry name" value="AB_hydrolase_fold"/>
</dbReference>
<comment type="caution">
    <text evidence="2">The sequence shown here is derived from an EMBL/GenBank/DDBJ whole genome shotgun (WGS) entry which is preliminary data.</text>
</comment>
<dbReference type="eggNOG" id="COG2267">
    <property type="taxonomic scope" value="Bacteria"/>
</dbReference>
<dbReference type="PANTHER" id="PTHR43194">
    <property type="entry name" value="HYDROLASE ALPHA/BETA FOLD FAMILY"/>
    <property type="match status" value="1"/>
</dbReference>
<dbReference type="GO" id="GO:0016787">
    <property type="term" value="F:hydrolase activity"/>
    <property type="evidence" value="ECO:0007669"/>
    <property type="project" value="UniProtKB-KW"/>
</dbReference>
<gene>
    <name evidence="2" type="ORF">EL18_01084</name>
</gene>
<protein>
    <submittedName>
        <fullName evidence="2">Alpha/beta hydrolase</fullName>
    </submittedName>
</protein>
<organism evidence="2 3">
    <name type="scientific">Nitratireductor basaltis</name>
    <dbReference type="NCBI Taxonomy" id="472175"/>
    <lineage>
        <taxon>Bacteria</taxon>
        <taxon>Pseudomonadati</taxon>
        <taxon>Pseudomonadota</taxon>
        <taxon>Alphaproteobacteria</taxon>
        <taxon>Hyphomicrobiales</taxon>
        <taxon>Phyllobacteriaceae</taxon>
        <taxon>Nitratireductor</taxon>
    </lineage>
</organism>